<feature type="region of interest" description="Disordered" evidence="2">
    <location>
        <begin position="1"/>
        <end position="21"/>
    </location>
</feature>
<accession>A0A433J2J5</accession>
<evidence type="ECO:0000256" key="1">
    <source>
        <dbReference type="PROSITE-ProRule" id="PRU00284"/>
    </source>
</evidence>
<evidence type="ECO:0000313" key="4">
    <source>
        <dbReference type="EMBL" id="RUQ65893.1"/>
    </source>
</evidence>
<dbReference type="AlphaFoldDB" id="A0A433J2J5"/>
<feature type="domain" description="Methyl-accepting transducer" evidence="3">
    <location>
        <begin position="1"/>
        <end position="87"/>
    </location>
</feature>
<dbReference type="InterPro" id="IPR004089">
    <property type="entry name" value="MCPsignal_dom"/>
</dbReference>
<proteinExistence type="predicted"/>
<dbReference type="GO" id="GO:0007165">
    <property type="term" value="P:signal transduction"/>
    <property type="evidence" value="ECO:0007669"/>
    <property type="project" value="UniProtKB-KW"/>
</dbReference>
<dbReference type="Proteomes" id="UP000280346">
    <property type="component" value="Unassembled WGS sequence"/>
</dbReference>
<dbReference type="SUPFAM" id="SSF58104">
    <property type="entry name" value="Methyl-accepting chemotaxis protein (MCP) signaling domain"/>
    <property type="match status" value="1"/>
</dbReference>
<feature type="compositionally biased region" description="Low complexity" evidence="2">
    <location>
        <begin position="1"/>
        <end position="13"/>
    </location>
</feature>
<keyword evidence="5" id="KW-1185">Reference proteome</keyword>
<comment type="caution">
    <text evidence="4">The sequence shown here is derived from an EMBL/GenBank/DDBJ whole genome shotgun (WGS) entry which is preliminary data.</text>
</comment>
<organism evidence="4 5">
    <name type="scientific">Azospirillum doebereinerae</name>
    <dbReference type="NCBI Taxonomy" id="92933"/>
    <lineage>
        <taxon>Bacteria</taxon>
        <taxon>Pseudomonadati</taxon>
        <taxon>Pseudomonadota</taxon>
        <taxon>Alphaproteobacteria</taxon>
        <taxon>Rhodospirillales</taxon>
        <taxon>Azospirillaceae</taxon>
        <taxon>Azospirillum</taxon>
    </lineage>
</organism>
<evidence type="ECO:0000313" key="5">
    <source>
        <dbReference type="Proteomes" id="UP000280346"/>
    </source>
</evidence>
<evidence type="ECO:0000259" key="3">
    <source>
        <dbReference type="PROSITE" id="PS50111"/>
    </source>
</evidence>
<dbReference type="PROSITE" id="PS50111">
    <property type="entry name" value="CHEMOTAXIS_TRANSDUC_2"/>
    <property type="match status" value="1"/>
</dbReference>
<dbReference type="RefSeq" id="WP_127002967.1">
    <property type="nucleotide sequence ID" value="NZ_CP173190.1"/>
</dbReference>
<dbReference type="EMBL" id="RZIJ01000025">
    <property type="protein sequence ID" value="RUQ65893.1"/>
    <property type="molecule type" value="Genomic_DNA"/>
</dbReference>
<evidence type="ECO:0000256" key="2">
    <source>
        <dbReference type="SAM" id="MobiDB-lite"/>
    </source>
</evidence>
<protein>
    <recommendedName>
        <fullName evidence="3">Methyl-accepting transducer domain-containing protein</fullName>
    </recommendedName>
</protein>
<reference evidence="4 5" key="1">
    <citation type="submission" date="2018-12" db="EMBL/GenBank/DDBJ databases">
        <authorList>
            <person name="Yang Y."/>
        </authorList>
    </citation>
    <scope>NUCLEOTIDE SEQUENCE [LARGE SCALE GENOMIC DNA]</scope>
    <source>
        <strain evidence="4 5">GSF71</strain>
    </source>
</reference>
<sequence length="87" mass="9113">MASTTSTGDSTDTAVSKAADITDRLTQMADRSSLMALDATLRAAHDNGVKSLVGIGNFSAAAEVRAMARQMLQATRDFRAALHEAAE</sequence>
<keyword evidence="1" id="KW-0807">Transducer</keyword>
<dbReference type="OrthoDB" id="7307154at2"/>
<dbReference type="Gene3D" id="6.10.250.3200">
    <property type="match status" value="1"/>
</dbReference>
<gene>
    <name evidence="4" type="ORF">EJ913_24785</name>
</gene>
<name>A0A433J2J5_9PROT</name>
<dbReference type="GO" id="GO:0016020">
    <property type="term" value="C:membrane"/>
    <property type="evidence" value="ECO:0007669"/>
    <property type="project" value="InterPro"/>
</dbReference>